<comment type="caution">
    <text evidence="7">The sequence shown here is derived from an EMBL/GenBank/DDBJ whole genome shotgun (WGS) entry which is preliminary data.</text>
</comment>
<proteinExistence type="predicted"/>
<dbReference type="GO" id="GO:0009401">
    <property type="term" value="P:phosphoenolpyruvate-dependent sugar phosphotransferase system"/>
    <property type="evidence" value="ECO:0007669"/>
    <property type="project" value="UniProtKB-KW"/>
</dbReference>
<dbReference type="EMBL" id="WOFH01000003">
    <property type="protein sequence ID" value="MUN36638.1"/>
    <property type="molecule type" value="Genomic_DNA"/>
</dbReference>
<reference evidence="7 8" key="1">
    <citation type="submission" date="2019-11" db="EMBL/GenBank/DDBJ databases">
        <authorList>
            <person name="Cao P."/>
        </authorList>
    </citation>
    <scope>NUCLEOTIDE SEQUENCE [LARGE SCALE GENOMIC DNA]</scope>
    <source>
        <strain evidence="7 8">NEAU-AAG5</strain>
    </source>
</reference>
<evidence type="ECO:0000313" key="7">
    <source>
        <dbReference type="EMBL" id="MUN36638.1"/>
    </source>
</evidence>
<keyword evidence="5" id="KW-0598">Phosphotransferase system</keyword>
<dbReference type="RefSeq" id="WP_214618422.1">
    <property type="nucleotide sequence ID" value="NZ_JAICDF010000007.1"/>
</dbReference>
<protein>
    <recommendedName>
        <fullName evidence="3">Phosphocarrier protein HPr</fullName>
    </recommendedName>
</protein>
<evidence type="ECO:0000256" key="3">
    <source>
        <dbReference type="ARBA" id="ARBA00020422"/>
    </source>
</evidence>
<evidence type="ECO:0000256" key="2">
    <source>
        <dbReference type="ARBA" id="ARBA00004496"/>
    </source>
</evidence>
<dbReference type="InterPro" id="IPR050399">
    <property type="entry name" value="HPr"/>
</dbReference>
<dbReference type="PROSITE" id="PS51350">
    <property type="entry name" value="PTS_HPR_DOM"/>
    <property type="match status" value="1"/>
</dbReference>
<dbReference type="Proteomes" id="UP000432015">
    <property type="component" value="Unassembled WGS sequence"/>
</dbReference>
<dbReference type="NCBIfam" id="TIGR01003">
    <property type="entry name" value="PTS_HPr_family"/>
    <property type="match status" value="1"/>
</dbReference>
<comment type="function">
    <text evidence="1">General (non sugar-specific) component of the phosphoenolpyruvate-dependent sugar phosphotransferase system (sugar PTS). This major carbohydrate active-transport system catalyzes the phosphorylation of incoming sugar substrates concomitantly with their translocation across the cell membrane. The phosphoryl group from phosphoenolpyruvate (PEP) is transferred to the phosphoryl carrier protein HPr by enzyme I. Phospho-HPr then transfers it to the PTS EIIA domain.</text>
</comment>
<keyword evidence="8" id="KW-1185">Reference proteome</keyword>
<dbReference type="PANTHER" id="PTHR33705:SF2">
    <property type="entry name" value="PHOSPHOCARRIER PROTEIN NPR"/>
    <property type="match status" value="1"/>
</dbReference>
<evidence type="ECO:0000256" key="1">
    <source>
        <dbReference type="ARBA" id="ARBA00003681"/>
    </source>
</evidence>
<evidence type="ECO:0000259" key="6">
    <source>
        <dbReference type="PROSITE" id="PS51350"/>
    </source>
</evidence>
<keyword evidence="4" id="KW-0963">Cytoplasm</keyword>
<feature type="domain" description="HPr" evidence="6">
    <location>
        <begin position="1"/>
        <end position="89"/>
    </location>
</feature>
<dbReference type="Gene3D" id="3.30.1340.10">
    <property type="entry name" value="HPr-like"/>
    <property type="match status" value="1"/>
</dbReference>
<accession>A0A7K1KWR2</accession>
<dbReference type="Pfam" id="PF00381">
    <property type="entry name" value="PTS-HPr"/>
    <property type="match status" value="1"/>
</dbReference>
<dbReference type="InterPro" id="IPR035895">
    <property type="entry name" value="HPr-like_sf"/>
</dbReference>
<dbReference type="SUPFAM" id="SSF55594">
    <property type="entry name" value="HPr-like"/>
    <property type="match status" value="1"/>
</dbReference>
<sequence length="90" mass="9211">MTERTIKIMSRVGLHARPAALFVQTAAKAPGQVTVAKRGAGPVNAKSILAVLGLDARHGEEIVIAADGEGADALLDTLEGLLSTPEPEGV</sequence>
<dbReference type="CDD" id="cd00367">
    <property type="entry name" value="PTS-HPr_like"/>
    <property type="match status" value="1"/>
</dbReference>
<evidence type="ECO:0000256" key="4">
    <source>
        <dbReference type="ARBA" id="ARBA00022490"/>
    </source>
</evidence>
<evidence type="ECO:0000256" key="5">
    <source>
        <dbReference type="ARBA" id="ARBA00022683"/>
    </source>
</evidence>
<organism evidence="7 8">
    <name type="scientific">Actinomadura litoris</name>
    <dbReference type="NCBI Taxonomy" id="2678616"/>
    <lineage>
        <taxon>Bacteria</taxon>
        <taxon>Bacillati</taxon>
        <taxon>Actinomycetota</taxon>
        <taxon>Actinomycetes</taxon>
        <taxon>Streptosporangiales</taxon>
        <taxon>Thermomonosporaceae</taxon>
        <taxon>Actinomadura</taxon>
    </lineage>
</organism>
<name>A0A7K1KWR2_9ACTN</name>
<dbReference type="PROSITE" id="PS00369">
    <property type="entry name" value="PTS_HPR_HIS"/>
    <property type="match status" value="1"/>
</dbReference>
<gene>
    <name evidence="7" type="ORF">GNZ18_08520</name>
</gene>
<dbReference type="InterPro" id="IPR000032">
    <property type="entry name" value="HPr-like"/>
</dbReference>
<dbReference type="PRINTS" id="PR00107">
    <property type="entry name" value="PHOSPHOCPHPR"/>
</dbReference>
<dbReference type="InterPro" id="IPR001020">
    <property type="entry name" value="PTS_HPr_His_P_site"/>
</dbReference>
<dbReference type="PANTHER" id="PTHR33705">
    <property type="entry name" value="PHOSPHOCARRIER PROTEIN HPR"/>
    <property type="match status" value="1"/>
</dbReference>
<dbReference type="AlphaFoldDB" id="A0A7K1KWR2"/>
<evidence type="ECO:0000313" key="8">
    <source>
        <dbReference type="Proteomes" id="UP000432015"/>
    </source>
</evidence>
<comment type="subcellular location">
    <subcellularLocation>
        <location evidence="2">Cytoplasm</location>
    </subcellularLocation>
</comment>
<dbReference type="GO" id="GO:0005737">
    <property type="term" value="C:cytoplasm"/>
    <property type="evidence" value="ECO:0007669"/>
    <property type="project" value="UniProtKB-SubCell"/>
</dbReference>